<reference evidence="2" key="1">
    <citation type="submission" date="2023-03" db="EMBL/GenBank/DDBJ databases">
        <title>Chitinimonas shenzhenensis gen. nov., sp. nov., a novel member of family Burkholderiaceae isolated from activated sludge collected in Shen Zhen, China.</title>
        <authorList>
            <person name="Wang X."/>
        </authorList>
    </citation>
    <scope>NUCLEOTIDE SEQUENCE</scope>
    <source>
        <strain evidence="2">DQS-5</strain>
    </source>
</reference>
<evidence type="ECO:0000313" key="3">
    <source>
        <dbReference type="Proteomes" id="UP001172778"/>
    </source>
</evidence>
<gene>
    <name evidence="2" type="ORF">PZA18_04660</name>
</gene>
<evidence type="ECO:0000256" key="1">
    <source>
        <dbReference type="SAM" id="SignalP"/>
    </source>
</evidence>
<keyword evidence="3" id="KW-1185">Reference proteome</keyword>
<feature type="chain" id="PRO_5046823232" evidence="1">
    <location>
        <begin position="22"/>
        <end position="296"/>
    </location>
</feature>
<name>A0ABT7DW03_9NEIS</name>
<organism evidence="2 3">
    <name type="scientific">Parachitinimonas caeni</name>
    <dbReference type="NCBI Taxonomy" id="3031301"/>
    <lineage>
        <taxon>Bacteria</taxon>
        <taxon>Pseudomonadati</taxon>
        <taxon>Pseudomonadota</taxon>
        <taxon>Betaproteobacteria</taxon>
        <taxon>Neisseriales</taxon>
        <taxon>Chitinibacteraceae</taxon>
        <taxon>Parachitinimonas</taxon>
    </lineage>
</organism>
<dbReference type="SUPFAM" id="SSF53850">
    <property type="entry name" value="Periplasmic binding protein-like II"/>
    <property type="match status" value="1"/>
</dbReference>
<keyword evidence="1" id="KW-0732">Signal</keyword>
<sequence length="296" mass="33880">MQRLLWICAGLLSFWSSTVCADDEVIFPAPESAADVRHNDVLEMLRTSLERTKAKHGGYVLRQADLPMNKARQLATLSKGDQLTIIWSGTSMEMETDFLPVRIPLRKGLGGWRISLIAREMQPEFDKVRTLDDLKRFSMGQGNGWASADVLKMAGLNVVTSNYDSLFKMVAMKRIDMFPRGLSEAFVELEANAARIPNLMVEQSLVIRYDTAYYFFLNKQNNRLAKRIEEGLRMMIKDGSFDEIFWRYNGDSIRKARLAERRVIRIEDRTLHPLTPLADKSLWFDPATTKMPPAPK</sequence>
<dbReference type="Proteomes" id="UP001172778">
    <property type="component" value="Unassembled WGS sequence"/>
</dbReference>
<protein>
    <submittedName>
        <fullName evidence="2">Transporter substrate-binding domain-containing protein</fullName>
    </submittedName>
</protein>
<dbReference type="Gene3D" id="3.40.190.10">
    <property type="entry name" value="Periplasmic binding protein-like II"/>
    <property type="match status" value="2"/>
</dbReference>
<accession>A0ABT7DW03</accession>
<dbReference type="RefSeq" id="WP_284099630.1">
    <property type="nucleotide sequence ID" value="NZ_JARRAF010000004.1"/>
</dbReference>
<feature type="signal peptide" evidence="1">
    <location>
        <begin position="1"/>
        <end position="21"/>
    </location>
</feature>
<evidence type="ECO:0000313" key="2">
    <source>
        <dbReference type="EMBL" id="MDK2123340.1"/>
    </source>
</evidence>
<dbReference type="EMBL" id="JARRAF010000004">
    <property type="protein sequence ID" value="MDK2123340.1"/>
    <property type="molecule type" value="Genomic_DNA"/>
</dbReference>
<proteinExistence type="predicted"/>
<comment type="caution">
    <text evidence="2">The sequence shown here is derived from an EMBL/GenBank/DDBJ whole genome shotgun (WGS) entry which is preliminary data.</text>
</comment>